<evidence type="ECO:0000256" key="5">
    <source>
        <dbReference type="ARBA" id="ARBA00022989"/>
    </source>
</evidence>
<keyword evidence="4 15" id="KW-0812">Transmembrane</keyword>
<dbReference type="GO" id="GO:0005886">
    <property type="term" value="C:plasma membrane"/>
    <property type="evidence" value="ECO:0007669"/>
    <property type="project" value="UniProtKB-SubCell"/>
</dbReference>
<accession>A0AAD9N9X3</accession>
<organism evidence="19 20">
    <name type="scientific">Paralvinella palmiformis</name>
    <dbReference type="NCBI Taxonomy" id="53620"/>
    <lineage>
        <taxon>Eukaryota</taxon>
        <taxon>Metazoa</taxon>
        <taxon>Spiralia</taxon>
        <taxon>Lophotrochozoa</taxon>
        <taxon>Annelida</taxon>
        <taxon>Polychaeta</taxon>
        <taxon>Sedentaria</taxon>
        <taxon>Canalipalpata</taxon>
        <taxon>Terebellida</taxon>
        <taxon>Terebelliformia</taxon>
        <taxon>Alvinellidae</taxon>
        <taxon>Paralvinella</taxon>
    </lineage>
</organism>
<comment type="caution">
    <text evidence="19">The sequence shown here is derived from an EMBL/GenBank/DDBJ whole genome shotgun (WGS) entry which is preliminary data.</text>
</comment>
<keyword evidence="10" id="KW-0325">Glycoprotein</keyword>
<evidence type="ECO:0000256" key="13">
    <source>
        <dbReference type="PIRSR" id="PIRSR601508-1"/>
    </source>
</evidence>
<dbReference type="InterPro" id="IPR001508">
    <property type="entry name" value="Iono_Glu_rcpt_met"/>
</dbReference>
<dbReference type="FunFam" id="3.40.190.10:FF:000078">
    <property type="entry name" value="glutamate receptor ionotropic, NMDA 3B"/>
    <property type="match status" value="1"/>
</dbReference>
<evidence type="ECO:0000256" key="4">
    <source>
        <dbReference type="ARBA" id="ARBA00022692"/>
    </source>
</evidence>
<feature type="binding site" evidence="13">
    <location>
        <position position="437"/>
    </location>
    <ligand>
        <name>L-glutamate</name>
        <dbReference type="ChEBI" id="CHEBI:29985"/>
    </ligand>
</feature>
<feature type="signal peptide" evidence="16">
    <location>
        <begin position="1"/>
        <end position="24"/>
    </location>
</feature>
<dbReference type="PRINTS" id="PR00177">
    <property type="entry name" value="NMDARECEPTOR"/>
</dbReference>
<evidence type="ECO:0000256" key="10">
    <source>
        <dbReference type="ARBA" id="ARBA00023180"/>
    </source>
</evidence>
<dbReference type="GO" id="GO:0043226">
    <property type="term" value="C:organelle"/>
    <property type="evidence" value="ECO:0007669"/>
    <property type="project" value="UniProtKB-ARBA"/>
</dbReference>
<feature type="chain" id="PRO_5042026665" evidence="16">
    <location>
        <begin position="25"/>
        <end position="627"/>
    </location>
</feature>
<gene>
    <name evidence="19" type="ORF">LSH36_97g01000</name>
</gene>
<evidence type="ECO:0000259" key="17">
    <source>
        <dbReference type="SMART" id="SM00079"/>
    </source>
</evidence>
<keyword evidence="9" id="KW-0675">Receptor</keyword>
<dbReference type="Gene3D" id="3.40.190.10">
    <property type="entry name" value="Periplasmic binding protein-like II"/>
    <property type="match status" value="1"/>
</dbReference>
<evidence type="ECO:0000256" key="9">
    <source>
        <dbReference type="ARBA" id="ARBA00023170"/>
    </source>
</evidence>
<dbReference type="SMART" id="SM00918">
    <property type="entry name" value="Lig_chan-Glu_bd"/>
    <property type="match status" value="1"/>
</dbReference>
<dbReference type="Pfam" id="PF00060">
    <property type="entry name" value="Lig_chan"/>
    <property type="match status" value="1"/>
</dbReference>
<evidence type="ECO:0000313" key="20">
    <source>
        <dbReference type="Proteomes" id="UP001208570"/>
    </source>
</evidence>
<evidence type="ECO:0000259" key="18">
    <source>
        <dbReference type="SMART" id="SM00918"/>
    </source>
</evidence>
<evidence type="ECO:0000256" key="15">
    <source>
        <dbReference type="SAM" id="Phobius"/>
    </source>
</evidence>
<evidence type="ECO:0000256" key="3">
    <source>
        <dbReference type="ARBA" id="ARBA00022475"/>
    </source>
</evidence>
<keyword evidence="6" id="KW-0175">Coiled coil</keyword>
<proteinExistence type="predicted"/>
<evidence type="ECO:0000256" key="8">
    <source>
        <dbReference type="ARBA" id="ARBA00023136"/>
    </source>
</evidence>
<protein>
    <submittedName>
        <fullName evidence="19">Uncharacterized protein</fullName>
    </submittedName>
</protein>
<dbReference type="AlphaFoldDB" id="A0AAD9N9X3"/>
<evidence type="ECO:0000256" key="11">
    <source>
        <dbReference type="ARBA" id="ARBA00023286"/>
    </source>
</evidence>
<dbReference type="GO" id="GO:0015276">
    <property type="term" value="F:ligand-gated monoatomic ion channel activity"/>
    <property type="evidence" value="ECO:0007669"/>
    <property type="project" value="InterPro"/>
</dbReference>
<dbReference type="InterPro" id="IPR019594">
    <property type="entry name" value="Glu/Gly-bd"/>
</dbReference>
<reference evidence="19" key="1">
    <citation type="journal article" date="2023" name="Mol. Biol. Evol.">
        <title>Third-Generation Sequencing Reveals the Adaptive Role of the Epigenome in Three Deep-Sea Polychaetes.</title>
        <authorList>
            <person name="Perez M."/>
            <person name="Aroh O."/>
            <person name="Sun Y."/>
            <person name="Lan Y."/>
            <person name="Juniper S.K."/>
            <person name="Young C.R."/>
            <person name="Angers B."/>
            <person name="Qian P.Y."/>
        </authorList>
    </citation>
    <scope>NUCLEOTIDE SEQUENCE</scope>
    <source>
        <strain evidence="19">P08H-3</strain>
    </source>
</reference>
<keyword evidence="7" id="KW-0406">Ion transport</keyword>
<keyword evidence="2" id="KW-0813">Transport</keyword>
<keyword evidence="11" id="KW-1071">Ligand-gated ion channel</keyword>
<evidence type="ECO:0000256" key="7">
    <source>
        <dbReference type="ARBA" id="ARBA00023065"/>
    </source>
</evidence>
<keyword evidence="5 15" id="KW-1133">Transmembrane helix</keyword>
<keyword evidence="12" id="KW-0407">Ion channel</keyword>
<dbReference type="Gene3D" id="1.10.287.70">
    <property type="match status" value="1"/>
</dbReference>
<dbReference type="Gene3D" id="3.40.50.2300">
    <property type="match status" value="1"/>
</dbReference>
<feature type="domain" description="Ionotropic glutamate receptor L-glutamate and glycine-binding" evidence="18">
    <location>
        <begin position="385"/>
        <end position="434"/>
    </location>
</feature>
<feature type="site" description="Crucial to convey clamshell closure to channel opening" evidence="14">
    <location>
        <position position="620"/>
    </location>
</feature>
<feature type="transmembrane region" description="Helical" evidence="15">
    <location>
        <begin position="557"/>
        <end position="575"/>
    </location>
</feature>
<keyword evidence="20" id="KW-1185">Reference proteome</keyword>
<feature type="transmembrane region" description="Helical" evidence="15">
    <location>
        <begin position="587"/>
        <end position="612"/>
    </location>
</feature>
<dbReference type="Proteomes" id="UP001208570">
    <property type="component" value="Unassembled WGS sequence"/>
</dbReference>
<keyword evidence="16" id="KW-0732">Signal</keyword>
<name>A0AAD9N9X3_9ANNE</name>
<evidence type="ECO:0000256" key="16">
    <source>
        <dbReference type="SAM" id="SignalP"/>
    </source>
</evidence>
<evidence type="ECO:0000256" key="12">
    <source>
        <dbReference type="ARBA" id="ARBA00023303"/>
    </source>
</evidence>
<evidence type="ECO:0000256" key="6">
    <source>
        <dbReference type="ARBA" id="ARBA00023054"/>
    </source>
</evidence>
<evidence type="ECO:0000313" key="19">
    <source>
        <dbReference type="EMBL" id="KAK2162487.1"/>
    </source>
</evidence>
<dbReference type="EMBL" id="JAODUP010000097">
    <property type="protein sequence ID" value="KAK2162487.1"/>
    <property type="molecule type" value="Genomic_DNA"/>
</dbReference>
<comment type="subcellular location">
    <subcellularLocation>
        <location evidence="1">Cell membrane</location>
        <topology evidence="1">Multi-pass membrane protein</topology>
    </subcellularLocation>
</comment>
<keyword evidence="3" id="KW-1003">Cell membrane</keyword>
<dbReference type="InterPro" id="IPR015683">
    <property type="entry name" value="Ionotropic_Glu_rcpt"/>
</dbReference>
<feature type="domain" description="Ionotropic glutamate receptor C-terminal" evidence="17">
    <location>
        <begin position="382"/>
        <end position="567"/>
    </location>
</feature>
<feature type="transmembrane region" description="Helical" evidence="15">
    <location>
        <begin position="516"/>
        <end position="537"/>
    </location>
</feature>
<dbReference type="GO" id="GO:0038023">
    <property type="term" value="F:signaling receptor activity"/>
    <property type="evidence" value="ECO:0007669"/>
    <property type="project" value="InterPro"/>
</dbReference>
<evidence type="ECO:0000256" key="1">
    <source>
        <dbReference type="ARBA" id="ARBA00004651"/>
    </source>
</evidence>
<dbReference type="InterPro" id="IPR001320">
    <property type="entry name" value="Iontro_rcpt_C"/>
</dbReference>
<sequence length="627" mass="71221">MIRPHRILLALLLAFWIRYQPCAGFGVPSLPQLRIAIAFRSDIAYLNRHIPRGLGSQLIRKMTHTDFHFKRNYTVKQRLRENEDILAIKYYSPPEVLDGLCRVILENNASVLLFLQDDTSDRHSLSEKYILQMTGFLGLPVLAFSGMVQPSSQSSFLQLTPSIRHQCLAMLSLLKRYNWREFSIVSGSIPGNTYFVNTLRDLAENSRKQASKILVQATKKGLTGKEFIWILSQTATEVYYIKEEPAFHPELPPGLFGPSIQINVDNAIVKMLGNIKRSFRPVTSRSVILDVQGWGSSWEFRLGVENLFRDMEKNASMRDITLSPNFRCIEDAKTGNKRRPAKYQLKVVTLQEQPYVVYSNPDQAGQCPPQAKLCRIAPENETIGVANATSNSSLYQCCSGFCIDLLNKLSESIGFEFELFQVEDGIWGSFVKITPERNSVIDFSMPFLETGITIIVAVRDGVISPTAFLEPFDITSWLFILVMSINIISIGLFVFEWMSPSGFDLKMHPPQEPYDYPSWCLILVFSVHASGTAIFIFEWLSPSGLDRGNKPIREHRFSLFRSFWLIWSILFGAAVNVDNPRGVSSRFLGNIWALFAVVFTASYTANLAAFMITKEDYDRLTGIQDWR</sequence>
<feature type="non-terminal residue" evidence="19">
    <location>
        <position position="627"/>
    </location>
</feature>
<evidence type="ECO:0000256" key="14">
    <source>
        <dbReference type="PIRSR" id="PIRSR601508-2"/>
    </source>
</evidence>
<feature type="transmembrane region" description="Helical" evidence="15">
    <location>
        <begin position="474"/>
        <end position="495"/>
    </location>
</feature>
<dbReference type="SUPFAM" id="SSF53822">
    <property type="entry name" value="Periplasmic binding protein-like I"/>
    <property type="match status" value="1"/>
</dbReference>
<dbReference type="PANTHER" id="PTHR18966">
    <property type="entry name" value="IONOTROPIC GLUTAMATE RECEPTOR"/>
    <property type="match status" value="1"/>
</dbReference>
<dbReference type="SUPFAM" id="SSF53850">
    <property type="entry name" value="Periplasmic binding protein-like II"/>
    <property type="match status" value="1"/>
</dbReference>
<dbReference type="InterPro" id="IPR028082">
    <property type="entry name" value="Peripla_BP_I"/>
</dbReference>
<dbReference type="SMART" id="SM00079">
    <property type="entry name" value="PBPe"/>
    <property type="match status" value="1"/>
</dbReference>
<evidence type="ECO:0000256" key="2">
    <source>
        <dbReference type="ARBA" id="ARBA00022448"/>
    </source>
</evidence>
<keyword evidence="8 15" id="KW-0472">Membrane</keyword>